<dbReference type="AlphaFoldDB" id="A0A0C3NDM0"/>
<proteinExistence type="predicted"/>
<accession>A0A0C3NDM0</accession>
<dbReference type="OrthoDB" id="10369226at2759"/>
<dbReference type="EMBL" id="KN832144">
    <property type="protein sequence ID" value="KIN93688.1"/>
    <property type="molecule type" value="Genomic_DNA"/>
</dbReference>
<dbReference type="InParanoid" id="A0A0C3NDM0"/>
<name>A0A0C3NDM0_PISTI</name>
<sequence>MTATHLYEASALFVKFCIPVVGSKAVCARENERLQLATVLYEASVFFIKLHTQGIVIKTNLEDSRREDLLPLSLNVLNLLRQHPVPGDIGFQVCGNIGGNVDDFFQMRRIECNIFAGYTSVVEGVNDHLSSWFTNRLYNRGLVELYLDLIQHPLKQFVVEVELFQQVAGSGCGSYLHAESIWLRLPTKFIITQHSQKPLCKLVDCVDNDASSRLLGLQQSIGKT</sequence>
<evidence type="ECO:0000313" key="1">
    <source>
        <dbReference type="EMBL" id="KIN93688.1"/>
    </source>
</evidence>
<evidence type="ECO:0000313" key="2">
    <source>
        <dbReference type="Proteomes" id="UP000054217"/>
    </source>
</evidence>
<organism evidence="1 2">
    <name type="scientific">Pisolithus tinctorius Marx 270</name>
    <dbReference type="NCBI Taxonomy" id="870435"/>
    <lineage>
        <taxon>Eukaryota</taxon>
        <taxon>Fungi</taxon>
        <taxon>Dikarya</taxon>
        <taxon>Basidiomycota</taxon>
        <taxon>Agaricomycotina</taxon>
        <taxon>Agaricomycetes</taxon>
        <taxon>Agaricomycetidae</taxon>
        <taxon>Boletales</taxon>
        <taxon>Sclerodermatineae</taxon>
        <taxon>Pisolithaceae</taxon>
        <taxon>Pisolithus</taxon>
    </lineage>
</organism>
<reference evidence="1 2" key="1">
    <citation type="submission" date="2014-04" db="EMBL/GenBank/DDBJ databases">
        <authorList>
            <consortium name="DOE Joint Genome Institute"/>
            <person name="Kuo A."/>
            <person name="Kohler A."/>
            <person name="Costa M.D."/>
            <person name="Nagy L.G."/>
            <person name="Floudas D."/>
            <person name="Copeland A."/>
            <person name="Barry K.W."/>
            <person name="Cichocki N."/>
            <person name="Veneault-Fourrey C."/>
            <person name="LaButti K."/>
            <person name="Lindquist E.A."/>
            <person name="Lipzen A."/>
            <person name="Lundell T."/>
            <person name="Morin E."/>
            <person name="Murat C."/>
            <person name="Sun H."/>
            <person name="Tunlid A."/>
            <person name="Henrissat B."/>
            <person name="Grigoriev I.V."/>
            <person name="Hibbett D.S."/>
            <person name="Martin F."/>
            <person name="Nordberg H.P."/>
            <person name="Cantor M.N."/>
            <person name="Hua S.X."/>
        </authorList>
    </citation>
    <scope>NUCLEOTIDE SEQUENCE [LARGE SCALE GENOMIC DNA]</scope>
    <source>
        <strain evidence="1 2">Marx 270</strain>
    </source>
</reference>
<reference evidence="2" key="2">
    <citation type="submission" date="2015-01" db="EMBL/GenBank/DDBJ databases">
        <title>Evolutionary Origins and Diversification of the Mycorrhizal Mutualists.</title>
        <authorList>
            <consortium name="DOE Joint Genome Institute"/>
            <consortium name="Mycorrhizal Genomics Consortium"/>
            <person name="Kohler A."/>
            <person name="Kuo A."/>
            <person name="Nagy L.G."/>
            <person name="Floudas D."/>
            <person name="Copeland A."/>
            <person name="Barry K.W."/>
            <person name="Cichocki N."/>
            <person name="Veneault-Fourrey C."/>
            <person name="LaButti K."/>
            <person name="Lindquist E.A."/>
            <person name="Lipzen A."/>
            <person name="Lundell T."/>
            <person name="Morin E."/>
            <person name="Murat C."/>
            <person name="Riley R."/>
            <person name="Ohm R."/>
            <person name="Sun H."/>
            <person name="Tunlid A."/>
            <person name="Henrissat B."/>
            <person name="Grigoriev I.V."/>
            <person name="Hibbett D.S."/>
            <person name="Martin F."/>
        </authorList>
    </citation>
    <scope>NUCLEOTIDE SEQUENCE [LARGE SCALE GENOMIC DNA]</scope>
    <source>
        <strain evidence="2">Marx 270</strain>
    </source>
</reference>
<dbReference type="HOGENOM" id="CLU_1235466_0_0_1"/>
<dbReference type="Proteomes" id="UP000054217">
    <property type="component" value="Unassembled WGS sequence"/>
</dbReference>
<gene>
    <name evidence="1" type="ORF">M404DRAFT_35868</name>
</gene>
<keyword evidence="2" id="KW-1185">Reference proteome</keyword>
<protein>
    <submittedName>
        <fullName evidence="1">Uncharacterized protein</fullName>
    </submittedName>
</protein>